<name>A0BVF5_PARTE</name>
<dbReference type="RefSeq" id="XP_001429920.1">
    <property type="nucleotide sequence ID" value="XM_001429883.2"/>
</dbReference>
<keyword evidence="2" id="KW-1185">Reference proteome</keyword>
<dbReference type="EMBL" id="CT868019">
    <property type="protein sequence ID" value="CAK62522.1"/>
    <property type="molecule type" value="Genomic_DNA"/>
</dbReference>
<dbReference type="InParanoid" id="A0BVF5"/>
<evidence type="ECO:0000313" key="1">
    <source>
        <dbReference type="EMBL" id="CAK62522.1"/>
    </source>
</evidence>
<dbReference type="OMA" id="QQCIQTF"/>
<gene>
    <name evidence="1" type="ORF">GSPATT00005768001</name>
</gene>
<protein>
    <submittedName>
        <fullName evidence="1">Uncharacterized protein</fullName>
    </submittedName>
</protein>
<evidence type="ECO:0000313" key="2">
    <source>
        <dbReference type="Proteomes" id="UP000000600"/>
    </source>
</evidence>
<dbReference type="Proteomes" id="UP000000600">
    <property type="component" value="Unassembled WGS sequence"/>
</dbReference>
<dbReference type="HOGENOM" id="CLU_2297109_0_0_1"/>
<organism evidence="1 2">
    <name type="scientific">Paramecium tetraurelia</name>
    <dbReference type="NCBI Taxonomy" id="5888"/>
    <lineage>
        <taxon>Eukaryota</taxon>
        <taxon>Sar</taxon>
        <taxon>Alveolata</taxon>
        <taxon>Ciliophora</taxon>
        <taxon>Intramacronucleata</taxon>
        <taxon>Oligohymenophorea</taxon>
        <taxon>Peniculida</taxon>
        <taxon>Parameciidae</taxon>
        <taxon>Paramecium</taxon>
    </lineage>
</organism>
<dbReference type="OrthoDB" id="308817at2759"/>
<sequence length="101" mass="11912">MYRELEAAINSIDEQTEKQFKSTISKLVKAFSLCMENDKADCKKYSTIFDPLKNSLDQEKQGLYKCVDENQTKYQQCIQTFQKKSIQIIFQQLTKIEKEIK</sequence>
<dbReference type="KEGG" id="ptm:GSPATT00005768001"/>
<proteinExistence type="predicted"/>
<dbReference type="GeneID" id="5015704"/>
<accession>A0BVF5</accession>
<reference evidence="1 2" key="1">
    <citation type="journal article" date="2006" name="Nature">
        <title>Global trends of whole-genome duplications revealed by the ciliate Paramecium tetraurelia.</title>
        <authorList>
            <consortium name="Genoscope"/>
            <person name="Aury J.-M."/>
            <person name="Jaillon O."/>
            <person name="Duret L."/>
            <person name="Noel B."/>
            <person name="Jubin C."/>
            <person name="Porcel B.M."/>
            <person name="Segurens B."/>
            <person name="Daubin V."/>
            <person name="Anthouard V."/>
            <person name="Aiach N."/>
            <person name="Arnaiz O."/>
            <person name="Billaut A."/>
            <person name="Beisson J."/>
            <person name="Blanc I."/>
            <person name="Bouhouche K."/>
            <person name="Camara F."/>
            <person name="Duharcourt S."/>
            <person name="Guigo R."/>
            <person name="Gogendeau D."/>
            <person name="Katinka M."/>
            <person name="Keller A.-M."/>
            <person name="Kissmehl R."/>
            <person name="Klotz C."/>
            <person name="Koll F."/>
            <person name="Le Moue A."/>
            <person name="Lepere C."/>
            <person name="Malinsky S."/>
            <person name="Nowacki M."/>
            <person name="Nowak J.K."/>
            <person name="Plattner H."/>
            <person name="Poulain J."/>
            <person name="Ruiz F."/>
            <person name="Serrano V."/>
            <person name="Zagulski M."/>
            <person name="Dessen P."/>
            <person name="Betermier M."/>
            <person name="Weissenbach J."/>
            <person name="Scarpelli C."/>
            <person name="Schachter V."/>
            <person name="Sperling L."/>
            <person name="Meyer E."/>
            <person name="Cohen J."/>
            <person name="Wincker P."/>
        </authorList>
    </citation>
    <scope>NUCLEOTIDE SEQUENCE [LARGE SCALE GENOMIC DNA]</scope>
    <source>
        <strain evidence="1 2">Stock d4-2</strain>
    </source>
</reference>
<dbReference type="AlphaFoldDB" id="A0BVF5"/>